<keyword evidence="5" id="KW-0493">Microtubule</keyword>
<evidence type="ECO:0000256" key="7">
    <source>
        <dbReference type="ARBA" id="ARBA00023212"/>
    </source>
</evidence>
<dbReference type="Gene3D" id="1.10.418.10">
    <property type="entry name" value="Calponin-like domain"/>
    <property type="match status" value="1"/>
</dbReference>
<dbReference type="InterPro" id="IPR036872">
    <property type="entry name" value="CH_dom_sf"/>
</dbReference>
<evidence type="ECO:0000256" key="2">
    <source>
        <dbReference type="ARBA" id="ARBA00010729"/>
    </source>
</evidence>
<protein>
    <recommendedName>
        <fullName evidence="10">Calponin-homology (CH) domain-containing protein</fullName>
    </recommendedName>
</protein>
<dbReference type="SUPFAM" id="SSF47576">
    <property type="entry name" value="Calponin-homology domain, CH-domain"/>
    <property type="match status" value="1"/>
</dbReference>
<feature type="region of interest" description="Disordered" evidence="9">
    <location>
        <begin position="121"/>
        <end position="174"/>
    </location>
</feature>
<evidence type="ECO:0000256" key="9">
    <source>
        <dbReference type="SAM" id="MobiDB-lite"/>
    </source>
</evidence>
<dbReference type="OrthoDB" id="2119228at2759"/>
<dbReference type="FunFam" id="1.10.418.10:FF:000028">
    <property type="entry name" value="RP/EB family microtubule-associated protein"/>
    <property type="match status" value="1"/>
</dbReference>
<organism evidence="11 12">
    <name type="scientific">Porphyra umbilicalis</name>
    <name type="common">Purple laver</name>
    <name type="synonym">Red alga</name>
    <dbReference type="NCBI Taxonomy" id="2786"/>
    <lineage>
        <taxon>Eukaryota</taxon>
        <taxon>Rhodophyta</taxon>
        <taxon>Bangiophyceae</taxon>
        <taxon>Bangiales</taxon>
        <taxon>Bangiaceae</taxon>
        <taxon>Porphyra</taxon>
    </lineage>
</organism>
<feature type="compositionally biased region" description="Low complexity" evidence="9">
    <location>
        <begin position="163"/>
        <end position="174"/>
    </location>
</feature>
<evidence type="ECO:0000256" key="3">
    <source>
        <dbReference type="ARBA" id="ARBA00022490"/>
    </source>
</evidence>
<evidence type="ECO:0000256" key="1">
    <source>
        <dbReference type="ARBA" id="ARBA00004245"/>
    </source>
</evidence>
<comment type="similarity">
    <text evidence="2">Belongs to the MAPRE family.</text>
</comment>
<keyword evidence="7" id="KW-0206">Cytoskeleton</keyword>
<gene>
    <name evidence="11" type="ORF">BU14_1971s0002</name>
</gene>
<evidence type="ECO:0000256" key="6">
    <source>
        <dbReference type="ARBA" id="ARBA00022776"/>
    </source>
</evidence>
<proteinExistence type="inferred from homology"/>
<dbReference type="Pfam" id="PF00307">
    <property type="entry name" value="CH"/>
    <property type="match status" value="1"/>
</dbReference>
<keyword evidence="12" id="KW-1185">Reference proteome</keyword>
<comment type="subcellular location">
    <subcellularLocation>
        <location evidence="1">Cytoplasm</location>
        <location evidence="1">Cytoskeleton</location>
    </subcellularLocation>
</comment>
<feature type="compositionally biased region" description="Low complexity" evidence="9">
    <location>
        <begin position="127"/>
        <end position="150"/>
    </location>
</feature>
<evidence type="ECO:0000259" key="10">
    <source>
        <dbReference type="PROSITE" id="PS50021"/>
    </source>
</evidence>
<dbReference type="Proteomes" id="UP000218209">
    <property type="component" value="Unassembled WGS sequence"/>
</dbReference>
<evidence type="ECO:0000256" key="4">
    <source>
        <dbReference type="ARBA" id="ARBA00022618"/>
    </source>
</evidence>
<dbReference type="InterPro" id="IPR027328">
    <property type="entry name" value="MAPRE"/>
</dbReference>
<dbReference type="InterPro" id="IPR001715">
    <property type="entry name" value="CH_dom"/>
</dbReference>
<feature type="compositionally biased region" description="Gly residues" evidence="9">
    <location>
        <begin position="151"/>
        <end position="162"/>
    </location>
</feature>
<dbReference type="GO" id="GO:0051301">
    <property type="term" value="P:cell division"/>
    <property type="evidence" value="ECO:0007669"/>
    <property type="project" value="UniProtKB-KW"/>
</dbReference>
<accession>A0A1X6NKB6</accession>
<feature type="domain" description="Calponin-homology (CH)" evidence="10">
    <location>
        <begin position="13"/>
        <end position="115"/>
    </location>
</feature>
<sequence length="174" mass="18525">MSSSMGMLDPAYFVGRVALLNWLNDLLGLSYAKVEECANGAAYCQIIHSLHPTVVALHRVDYTTKAQYAMVANYKVLQAAFTKLSIDRHIDVEKLIRGKYQDNLEFLQWLKGYYSTHGPDGPPPGYDPVAARTRAAAATPRNSGRPAAGRPLGGRPLGGARGGAAAAAGRPAGG</sequence>
<feature type="non-terminal residue" evidence="11">
    <location>
        <position position="174"/>
    </location>
</feature>
<dbReference type="GO" id="GO:0008017">
    <property type="term" value="F:microtubule binding"/>
    <property type="evidence" value="ECO:0007669"/>
    <property type="project" value="InterPro"/>
</dbReference>
<evidence type="ECO:0000313" key="12">
    <source>
        <dbReference type="Proteomes" id="UP000218209"/>
    </source>
</evidence>
<reference evidence="11 12" key="1">
    <citation type="submission" date="2017-03" db="EMBL/GenBank/DDBJ databases">
        <title>WGS assembly of Porphyra umbilicalis.</title>
        <authorList>
            <person name="Brawley S.H."/>
            <person name="Blouin N.A."/>
            <person name="Ficko-Blean E."/>
            <person name="Wheeler G.L."/>
            <person name="Lohr M."/>
            <person name="Goodson H.V."/>
            <person name="Jenkins J.W."/>
            <person name="Blaby-Haas C.E."/>
            <person name="Helliwell K.E."/>
            <person name="Chan C."/>
            <person name="Marriage T."/>
            <person name="Bhattacharya D."/>
            <person name="Klein A.S."/>
            <person name="Badis Y."/>
            <person name="Brodie J."/>
            <person name="Cao Y."/>
            <person name="Collen J."/>
            <person name="Dittami S.M."/>
            <person name="Gachon C.M."/>
            <person name="Green B.R."/>
            <person name="Karpowicz S."/>
            <person name="Kim J.W."/>
            <person name="Kudahl U."/>
            <person name="Lin S."/>
            <person name="Michel G."/>
            <person name="Mittag M."/>
            <person name="Olson B.J."/>
            <person name="Pangilinan J."/>
            <person name="Peng Y."/>
            <person name="Qiu H."/>
            <person name="Shu S."/>
            <person name="Singer J.T."/>
            <person name="Smith A.G."/>
            <person name="Sprecher B.N."/>
            <person name="Wagner V."/>
            <person name="Wang W."/>
            <person name="Wang Z.-Y."/>
            <person name="Yan J."/>
            <person name="Yarish C."/>
            <person name="Zoeuner-Riek S."/>
            <person name="Zhuang Y."/>
            <person name="Zou Y."/>
            <person name="Lindquist E.A."/>
            <person name="Grimwood J."/>
            <person name="Barry K."/>
            <person name="Rokhsar D.S."/>
            <person name="Schmutz J."/>
            <person name="Stiller J.W."/>
            <person name="Grossman A.R."/>
            <person name="Prochnik S.E."/>
        </authorList>
    </citation>
    <scope>NUCLEOTIDE SEQUENCE [LARGE SCALE GENOMIC DNA]</scope>
    <source>
        <strain evidence="11">4086291</strain>
    </source>
</reference>
<keyword evidence="3" id="KW-0963">Cytoplasm</keyword>
<name>A0A1X6NKB6_PORUM</name>
<dbReference type="GO" id="GO:0005874">
    <property type="term" value="C:microtubule"/>
    <property type="evidence" value="ECO:0007669"/>
    <property type="project" value="UniProtKB-KW"/>
</dbReference>
<dbReference type="PROSITE" id="PS50021">
    <property type="entry name" value="CH"/>
    <property type="match status" value="1"/>
</dbReference>
<dbReference type="PANTHER" id="PTHR10623">
    <property type="entry name" value="MICROTUBULE-ASSOCIATED PROTEIN RP/EB FAMILY MEMBER"/>
    <property type="match status" value="1"/>
</dbReference>
<keyword evidence="8" id="KW-0131">Cell cycle</keyword>
<keyword evidence="4" id="KW-0132">Cell division</keyword>
<evidence type="ECO:0000313" key="11">
    <source>
        <dbReference type="EMBL" id="OSX69012.1"/>
    </source>
</evidence>
<evidence type="ECO:0000256" key="5">
    <source>
        <dbReference type="ARBA" id="ARBA00022701"/>
    </source>
</evidence>
<dbReference type="AlphaFoldDB" id="A0A1X6NKB6"/>
<keyword evidence="6" id="KW-0498">Mitosis</keyword>
<evidence type="ECO:0000256" key="8">
    <source>
        <dbReference type="ARBA" id="ARBA00023306"/>
    </source>
</evidence>
<dbReference type="EMBL" id="KV919868">
    <property type="protein sequence ID" value="OSX69012.1"/>
    <property type="molecule type" value="Genomic_DNA"/>
</dbReference>